<evidence type="ECO:0000313" key="3">
    <source>
        <dbReference type="Proteomes" id="UP000807769"/>
    </source>
</evidence>
<protein>
    <submittedName>
        <fullName evidence="2">Uncharacterized protein</fullName>
    </submittedName>
</protein>
<evidence type="ECO:0000313" key="2">
    <source>
        <dbReference type="EMBL" id="KAG1812456.1"/>
    </source>
</evidence>
<gene>
    <name evidence="2" type="ORF">BJ212DRAFT_1301469</name>
</gene>
<dbReference type="EMBL" id="JABBWG010000026">
    <property type="protein sequence ID" value="KAG1812456.1"/>
    <property type="molecule type" value="Genomic_DNA"/>
</dbReference>
<proteinExistence type="predicted"/>
<dbReference type="GeneID" id="64627149"/>
<organism evidence="2 3">
    <name type="scientific">Suillus subaureus</name>
    <dbReference type="NCBI Taxonomy" id="48587"/>
    <lineage>
        <taxon>Eukaryota</taxon>
        <taxon>Fungi</taxon>
        <taxon>Dikarya</taxon>
        <taxon>Basidiomycota</taxon>
        <taxon>Agaricomycotina</taxon>
        <taxon>Agaricomycetes</taxon>
        <taxon>Agaricomycetidae</taxon>
        <taxon>Boletales</taxon>
        <taxon>Suillineae</taxon>
        <taxon>Suillaceae</taxon>
        <taxon>Suillus</taxon>
    </lineage>
</organism>
<dbReference type="AlphaFoldDB" id="A0A9P7JBA5"/>
<dbReference type="RefSeq" id="XP_041190601.1">
    <property type="nucleotide sequence ID" value="XM_041333132.1"/>
</dbReference>
<keyword evidence="3" id="KW-1185">Reference proteome</keyword>
<feature type="compositionally biased region" description="Low complexity" evidence="1">
    <location>
        <begin position="305"/>
        <end position="315"/>
    </location>
</feature>
<comment type="caution">
    <text evidence="2">The sequence shown here is derived from an EMBL/GenBank/DDBJ whole genome shotgun (WGS) entry which is preliminary data.</text>
</comment>
<name>A0A9P7JBA5_9AGAM</name>
<dbReference type="Proteomes" id="UP000807769">
    <property type="component" value="Unassembled WGS sequence"/>
</dbReference>
<feature type="region of interest" description="Disordered" evidence="1">
    <location>
        <begin position="296"/>
        <end position="315"/>
    </location>
</feature>
<dbReference type="OrthoDB" id="2690142at2759"/>
<reference evidence="2" key="1">
    <citation type="journal article" date="2020" name="New Phytol.">
        <title>Comparative genomics reveals dynamic genome evolution in host specialist ectomycorrhizal fungi.</title>
        <authorList>
            <person name="Lofgren L.A."/>
            <person name="Nguyen N.H."/>
            <person name="Vilgalys R."/>
            <person name="Ruytinx J."/>
            <person name="Liao H.L."/>
            <person name="Branco S."/>
            <person name="Kuo A."/>
            <person name="LaButti K."/>
            <person name="Lipzen A."/>
            <person name="Andreopoulos W."/>
            <person name="Pangilinan J."/>
            <person name="Riley R."/>
            <person name="Hundley H."/>
            <person name="Na H."/>
            <person name="Barry K."/>
            <person name="Grigoriev I.V."/>
            <person name="Stajich J.E."/>
            <person name="Kennedy P.G."/>
        </authorList>
    </citation>
    <scope>NUCLEOTIDE SEQUENCE</scope>
    <source>
        <strain evidence="2">MN1</strain>
    </source>
</reference>
<sequence>MSTPVDTSLTGLKASTAQIMAIISGTQQIPLGSSHFALTSQAHVVKEYGAGPLPGIMLLCSKELMCIQSITPQVWPNWHSIGYDNPHLLKHIWCAKLLTWEVLGDHAFGLPVAAHPSTGLIPVDLPSPPILASNVPSPSTNTTTKYWDKGKGKSIVTNLEPETKGSRKRKSPMILALSSQPLKSAMKTHKCTKSSRIVKSKPIMELEDEEDTIIQVEFQRVPMKKPFGPATVIASSHPAVIKPSKPTPETPVQVPPVINAGDILIPRLCIHTLTQPTEQPMPGLQQARLALHNSVGQEDWESMTPSKAPSKAPPASQSKAQTYILLSLSLAVPAAALDVPEVINWHPSFPIPDPPANATSLLLDQSIPTSMSPPESALPPLIDLSMAGMVPIPPKFKDASAIEGLLFEYNQVVHPEDPDMPGEIVDLGDLSNLVPEYNSSNDMDVEMDVEVKVEVSSEEVDMAT</sequence>
<evidence type="ECO:0000256" key="1">
    <source>
        <dbReference type="SAM" id="MobiDB-lite"/>
    </source>
</evidence>
<accession>A0A9P7JBA5</accession>